<dbReference type="Pfam" id="PF00841">
    <property type="entry name" value="Protamine_P2"/>
    <property type="match status" value="1"/>
</dbReference>
<accession>U3B7U7</accession>
<dbReference type="AlphaFoldDB" id="U3B7U7"/>
<evidence type="ECO:0000256" key="9">
    <source>
        <dbReference type="ARBA" id="ARBA00022553"/>
    </source>
</evidence>
<organism evidence="19">
    <name type="scientific">Callithrix jacchus</name>
    <name type="common">White-tufted-ear marmoset</name>
    <name type="synonym">Simia Jacchus</name>
    <dbReference type="NCBI Taxonomy" id="9483"/>
    <lineage>
        <taxon>Eukaryota</taxon>
        <taxon>Metazoa</taxon>
        <taxon>Chordata</taxon>
        <taxon>Craniata</taxon>
        <taxon>Vertebrata</taxon>
        <taxon>Euteleostomi</taxon>
        <taxon>Mammalia</taxon>
        <taxon>Eutheria</taxon>
        <taxon>Euarchontoglires</taxon>
        <taxon>Primates</taxon>
        <taxon>Haplorrhini</taxon>
        <taxon>Platyrrhini</taxon>
        <taxon>Cebidae</taxon>
        <taxon>Callitrichinae</taxon>
        <taxon>Callithrix</taxon>
        <taxon>Callithrix</taxon>
    </lineage>
</organism>
<dbReference type="InterPro" id="IPR000492">
    <property type="entry name" value="PRM2"/>
</dbReference>
<dbReference type="GO" id="GO:0000786">
    <property type="term" value="C:nucleosome"/>
    <property type="evidence" value="ECO:0007669"/>
    <property type="project" value="UniProtKB-KW"/>
</dbReference>
<comment type="subcellular location">
    <subcellularLocation>
        <location evidence="3">Chromosome</location>
    </subcellularLocation>
    <subcellularLocation>
        <location evidence="2">Nucleus</location>
    </subcellularLocation>
</comment>
<evidence type="ECO:0000256" key="16">
    <source>
        <dbReference type="ARBA" id="ARBA00031947"/>
    </source>
</evidence>
<keyword evidence="7" id="KW-0158">Chromosome</keyword>
<feature type="region of interest" description="Disordered" evidence="18">
    <location>
        <begin position="23"/>
        <end position="104"/>
    </location>
</feature>
<evidence type="ECO:0000256" key="11">
    <source>
        <dbReference type="ARBA" id="ARBA00022871"/>
    </source>
</evidence>
<dbReference type="GO" id="GO:0003677">
    <property type="term" value="F:DNA binding"/>
    <property type="evidence" value="ECO:0007669"/>
    <property type="project" value="UniProtKB-KW"/>
</dbReference>
<dbReference type="EMBL" id="GAMQ01004642">
    <property type="protein sequence ID" value="JAB37209.1"/>
    <property type="molecule type" value="mRNA"/>
</dbReference>
<dbReference type="KEGG" id="cjc:100401666"/>
<evidence type="ECO:0000256" key="15">
    <source>
        <dbReference type="ARBA" id="ARBA00023269"/>
    </source>
</evidence>
<feature type="compositionally biased region" description="Basic residues" evidence="18">
    <location>
        <begin position="54"/>
        <end position="104"/>
    </location>
</feature>
<reference evidence="19" key="1">
    <citation type="journal article" date="2014" name="Gigascience">
        <title>De novo assembly of the common marmoset transcriptome from NextGen mRNA sequences.</title>
        <authorList>
            <person name="Maudhoo M.D."/>
            <person name="Ren D."/>
            <person name="Gradnigo J.S."/>
            <person name="Gibbs R.M."/>
            <person name="Lubker A.C."/>
            <person name="Moriyama E.N."/>
            <person name="French J.A."/>
            <person name="Norgren R.B.Jr."/>
        </authorList>
    </citation>
    <scope>NUCLEOTIDE SEQUENCE</scope>
    <source>
        <tissue evidence="19">Bladder</tissue>
        <tissue evidence="20">Skeletal muscle</tissue>
    </source>
</reference>
<dbReference type="EMBL" id="GAMT01010237">
    <property type="protein sequence ID" value="JAB01624.1"/>
    <property type="molecule type" value="mRNA"/>
</dbReference>
<comment type="similarity">
    <text evidence="4">Belongs to the protamine P2 family.</text>
</comment>
<keyword evidence="10" id="KW-0221">Differentiation</keyword>
<evidence type="ECO:0000256" key="8">
    <source>
        <dbReference type="ARBA" id="ARBA00022473"/>
    </source>
</evidence>
<name>U3B7U7_CALJA</name>
<evidence type="ECO:0000256" key="6">
    <source>
        <dbReference type="ARBA" id="ARBA00017629"/>
    </source>
</evidence>
<keyword evidence="13" id="KW-0238">DNA-binding</keyword>
<dbReference type="GeneID" id="100401666"/>
<dbReference type="GO" id="GO:0046870">
    <property type="term" value="F:cadmium ion binding"/>
    <property type="evidence" value="ECO:0007669"/>
    <property type="project" value="Ensembl"/>
</dbReference>
<dbReference type="GO" id="GO:0001673">
    <property type="term" value="C:male germ cell nucleus"/>
    <property type="evidence" value="ECO:0007669"/>
    <property type="project" value="Ensembl"/>
</dbReference>
<keyword evidence="9" id="KW-0597">Phosphoprotein</keyword>
<dbReference type="PANTHER" id="PTHR21341">
    <property type="entry name" value="PROTAMINE-2"/>
    <property type="match status" value="1"/>
</dbReference>
<evidence type="ECO:0000256" key="17">
    <source>
        <dbReference type="ARBA" id="ARBA00032889"/>
    </source>
</evidence>
<keyword evidence="8" id="KW-0217">Developmental protein</keyword>
<evidence type="ECO:0000256" key="4">
    <source>
        <dbReference type="ARBA" id="ARBA00008365"/>
    </source>
</evidence>
<evidence type="ECO:0000256" key="3">
    <source>
        <dbReference type="ARBA" id="ARBA00004286"/>
    </source>
</evidence>
<comment type="function">
    <text evidence="1">Protamines substitute for histones in the chromatin of sperm during the haploid phase of spermatogenesis. They compact sperm DNA into a highly condensed, stable and inactive complex.</text>
</comment>
<evidence type="ECO:0000256" key="2">
    <source>
        <dbReference type="ARBA" id="ARBA00004123"/>
    </source>
</evidence>
<feature type="compositionally biased region" description="Low complexity" evidence="18">
    <location>
        <begin position="24"/>
        <end position="35"/>
    </location>
</feature>
<evidence type="ECO:0000256" key="12">
    <source>
        <dbReference type="ARBA" id="ARBA00023067"/>
    </source>
</evidence>
<protein>
    <recommendedName>
        <fullName evidence="6">Protamine-2</fullName>
    </recommendedName>
    <alternativeName>
        <fullName evidence="16">Sperm histone P2</fullName>
    </alternativeName>
    <alternativeName>
        <fullName evidence="17">Sperm protamine P2</fullName>
    </alternativeName>
</protein>
<proteinExistence type="evidence at transcript level"/>
<dbReference type="OMA" id="PCAPIPG"/>
<dbReference type="RefSeq" id="NP_001244185.1">
    <property type="nucleotide sequence ID" value="NM_001257256.2"/>
</dbReference>
<gene>
    <name evidence="19" type="primary">PRM2</name>
</gene>
<evidence type="ECO:0000256" key="1">
    <source>
        <dbReference type="ARBA" id="ARBA00003419"/>
    </source>
</evidence>
<dbReference type="GO" id="GO:0030261">
    <property type="term" value="P:chromosome condensation"/>
    <property type="evidence" value="ECO:0007669"/>
    <property type="project" value="UniProtKB-KW"/>
</dbReference>
<dbReference type="GO" id="GO:0006997">
    <property type="term" value="P:nucleus organization"/>
    <property type="evidence" value="ECO:0007669"/>
    <property type="project" value="Ensembl"/>
</dbReference>
<keyword evidence="15" id="KW-0544">Nucleosome core</keyword>
<keyword evidence="11" id="KW-0744">Spermatogenesis</keyword>
<dbReference type="CTD" id="5620"/>
<dbReference type="GO" id="GO:0008270">
    <property type="term" value="F:zinc ion binding"/>
    <property type="evidence" value="ECO:0007669"/>
    <property type="project" value="Ensembl"/>
</dbReference>
<evidence type="ECO:0000313" key="19">
    <source>
        <dbReference type="EMBL" id="JAB01624.1"/>
    </source>
</evidence>
<keyword evidence="14" id="KW-0539">Nucleus</keyword>
<evidence type="ECO:0000256" key="13">
    <source>
        <dbReference type="ARBA" id="ARBA00023125"/>
    </source>
</evidence>
<evidence type="ECO:0000256" key="5">
    <source>
        <dbReference type="ARBA" id="ARBA00011430"/>
    </source>
</evidence>
<evidence type="ECO:0000256" key="18">
    <source>
        <dbReference type="SAM" id="MobiDB-lite"/>
    </source>
</evidence>
<sequence length="104" mass="13372">MVRYRVRSPSERPHEEYRQLVNWQEQGRNGQEEQGLSAEGGEVYGRTHQGYSSYRRRRCSRRRRYRIHRRRSRSCRRRRRRSCRYRRRPRRGCRSRRRRRCRRY</sequence>
<keyword evidence="12" id="KW-0226">DNA condensation</keyword>
<evidence type="ECO:0000256" key="10">
    <source>
        <dbReference type="ARBA" id="ARBA00022782"/>
    </source>
</evidence>
<evidence type="ECO:0000313" key="20">
    <source>
        <dbReference type="EMBL" id="JAB37209.1"/>
    </source>
</evidence>
<evidence type="ECO:0000256" key="7">
    <source>
        <dbReference type="ARBA" id="ARBA00022454"/>
    </source>
</evidence>
<dbReference type="GO" id="GO:0007286">
    <property type="term" value="P:spermatid development"/>
    <property type="evidence" value="ECO:0007669"/>
    <property type="project" value="Ensembl"/>
</dbReference>
<dbReference type="PANTHER" id="PTHR21341:SF2">
    <property type="entry name" value="PROTAMINE-2"/>
    <property type="match status" value="1"/>
</dbReference>
<evidence type="ECO:0000256" key="14">
    <source>
        <dbReference type="ARBA" id="ARBA00023242"/>
    </source>
</evidence>
<comment type="subunit">
    <text evidence="5">Interacts with TDRP.</text>
</comment>